<evidence type="ECO:0000313" key="2">
    <source>
        <dbReference type="Proteomes" id="UP000595437"/>
    </source>
</evidence>
<reference evidence="2" key="1">
    <citation type="submission" date="2021-01" db="EMBL/GenBank/DDBJ databases">
        <title>Caligus Genome Assembly.</title>
        <authorList>
            <person name="Gallardo-Escarate C."/>
        </authorList>
    </citation>
    <scope>NUCLEOTIDE SEQUENCE [LARGE SCALE GENOMIC DNA]</scope>
</reference>
<dbReference type="Proteomes" id="UP000595437">
    <property type="component" value="Chromosome 16"/>
</dbReference>
<feature type="non-terminal residue" evidence="1">
    <location>
        <position position="1"/>
    </location>
</feature>
<gene>
    <name evidence="1" type="ORF">FKW44_021634</name>
</gene>
<protein>
    <submittedName>
        <fullName evidence="1">Uncharacterized protein</fullName>
    </submittedName>
</protein>
<dbReference type="AlphaFoldDB" id="A0A7T8JWI7"/>
<evidence type="ECO:0000313" key="1">
    <source>
        <dbReference type="EMBL" id="QQP36505.1"/>
    </source>
</evidence>
<organism evidence="1 2">
    <name type="scientific">Caligus rogercresseyi</name>
    <name type="common">Sea louse</name>
    <dbReference type="NCBI Taxonomy" id="217165"/>
    <lineage>
        <taxon>Eukaryota</taxon>
        <taxon>Metazoa</taxon>
        <taxon>Ecdysozoa</taxon>
        <taxon>Arthropoda</taxon>
        <taxon>Crustacea</taxon>
        <taxon>Multicrustacea</taxon>
        <taxon>Hexanauplia</taxon>
        <taxon>Copepoda</taxon>
        <taxon>Siphonostomatoida</taxon>
        <taxon>Caligidae</taxon>
        <taxon>Caligus</taxon>
    </lineage>
</organism>
<accession>A0A7T8JWI7</accession>
<name>A0A7T8JWI7_CALRO</name>
<proteinExistence type="predicted"/>
<keyword evidence="2" id="KW-1185">Reference proteome</keyword>
<dbReference type="EMBL" id="CP045905">
    <property type="protein sequence ID" value="QQP36505.1"/>
    <property type="molecule type" value="Genomic_DNA"/>
</dbReference>
<sequence>NRYKYCSKMIMRGGMVLVLSQANMYLKVYQQELTIRLAVTQLVDEVTVEAST</sequence>